<dbReference type="PANTHER" id="PTHR46956">
    <property type="entry name" value="NUCLEOSIDE DIPHOSPHATE KINASE 6"/>
    <property type="match status" value="1"/>
</dbReference>
<name>A0A7R8WL11_9CRUS</name>
<evidence type="ECO:0000313" key="11">
    <source>
        <dbReference type="EMBL" id="CAD7230964.1"/>
    </source>
</evidence>
<dbReference type="InterPro" id="IPR036850">
    <property type="entry name" value="NDK-like_dom_sf"/>
</dbReference>
<dbReference type="OrthoDB" id="25346at2759"/>
<accession>A0A7R8WL11</accession>
<sequence length="197" mass="22450">MRLQLTLAIIKPDVALVPHIRKSIIDSLISSEFVFIRSKRLQLDSAATQKFYEIHKEKFFFQRLVTFMASGPCSVHLLAHPEAISKWRQMLGPTKVYKTMYEQPDTLRGRYGLSDTRNVGHGSDSEETMRNEVMFFFPSFDFEEWEGELRPAFEKAISRNQLRFDADTLQHHVSRSGDSEIAPECSDVTGGSSSAAV</sequence>
<dbReference type="GO" id="GO:0005524">
    <property type="term" value="F:ATP binding"/>
    <property type="evidence" value="ECO:0007669"/>
    <property type="project" value="UniProtKB-KW"/>
</dbReference>
<feature type="binding site" evidence="8">
    <location>
        <position position="108"/>
    </location>
    <ligand>
        <name>ATP</name>
        <dbReference type="ChEBI" id="CHEBI:30616"/>
    </ligand>
</feature>
<feature type="binding site" evidence="8">
    <location>
        <position position="88"/>
    </location>
    <ligand>
        <name>ATP</name>
        <dbReference type="ChEBI" id="CHEBI:30616"/>
    </ligand>
</feature>
<dbReference type="InterPro" id="IPR001564">
    <property type="entry name" value="Nucleoside_diP_kinase"/>
</dbReference>
<dbReference type="GO" id="GO:0006228">
    <property type="term" value="P:UTP biosynthetic process"/>
    <property type="evidence" value="ECO:0007669"/>
    <property type="project" value="InterPro"/>
</dbReference>
<dbReference type="PRINTS" id="PR01243">
    <property type="entry name" value="NUCDPKINASE"/>
</dbReference>
<dbReference type="GO" id="GO:0004550">
    <property type="term" value="F:nucleoside diphosphate kinase activity"/>
    <property type="evidence" value="ECO:0007669"/>
    <property type="project" value="UniProtKB-EC"/>
</dbReference>
<dbReference type="EC" id="2.7.4.6" evidence="10"/>
<keyword evidence="2 10" id="KW-0808">Transferase</keyword>
<dbReference type="InterPro" id="IPR023005">
    <property type="entry name" value="Nucleoside_diP_kinase_AS"/>
</dbReference>
<keyword evidence="3" id="KW-0479">Metal-binding</keyword>
<dbReference type="GO" id="GO:0006241">
    <property type="term" value="P:CTP biosynthetic process"/>
    <property type="evidence" value="ECO:0007669"/>
    <property type="project" value="InterPro"/>
</dbReference>
<feature type="binding site" evidence="8">
    <location>
        <position position="94"/>
    </location>
    <ligand>
        <name>ATP</name>
        <dbReference type="ChEBI" id="CHEBI:30616"/>
    </ligand>
</feature>
<comment type="similarity">
    <text evidence="8 9">Belongs to the NDK family.</text>
</comment>
<dbReference type="AlphaFoldDB" id="A0A7R8WL11"/>
<dbReference type="PROSITE" id="PS51374">
    <property type="entry name" value="NDPK_LIKE"/>
    <property type="match status" value="1"/>
</dbReference>
<dbReference type="SUPFAM" id="SSF54919">
    <property type="entry name" value="Nucleoside diphosphate kinase, NDK"/>
    <property type="match status" value="1"/>
</dbReference>
<organism evidence="11">
    <name type="scientific">Cyprideis torosa</name>
    <dbReference type="NCBI Taxonomy" id="163714"/>
    <lineage>
        <taxon>Eukaryota</taxon>
        <taxon>Metazoa</taxon>
        <taxon>Ecdysozoa</taxon>
        <taxon>Arthropoda</taxon>
        <taxon>Crustacea</taxon>
        <taxon>Oligostraca</taxon>
        <taxon>Ostracoda</taxon>
        <taxon>Podocopa</taxon>
        <taxon>Podocopida</taxon>
        <taxon>Cytherocopina</taxon>
        <taxon>Cytheroidea</taxon>
        <taxon>Cytherideidae</taxon>
        <taxon>Cyprideis</taxon>
    </lineage>
</organism>
<evidence type="ECO:0000256" key="7">
    <source>
        <dbReference type="ARBA" id="ARBA00022842"/>
    </source>
</evidence>
<comment type="catalytic activity">
    <reaction evidence="10">
        <text>a 2'-deoxyribonucleoside 5'-diphosphate + ATP = a 2'-deoxyribonucleoside 5'-triphosphate + ADP</text>
        <dbReference type="Rhea" id="RHEA:44640"/>
        <dbReference type="ChEBI" id="CHEBI:30616"/>
        <dbReference type="ChEBI" id="CHEBI:61560"/>
        <dbReference type="ChEBI" id="CHEBI:73316"/>
        <dbReference type="ChEBI" id="CHEBI:456216"/>
        <dbReference type="EC" id="2.7.4.6"/>
    </reaction>
</comment>
<evidence type="ECO:0000256" key="9">
    <source>
        <dbReference type="RuleBase" id="RU004011"/>
    </source>
</evidence>
<keyword evidence="6 10" id="KW-0067">ATP-binding</keyword>
<evidence type="ECO:0000256" key="2">
    <source>
        <dbReference type="ARBA" id="ARBA00022679"/>
    </source>
</evidence>
<dbReference type="GO" id="GO:0006183">
    <property type="term" value="P:GTP biosynthetic process"/>
    <property type="evidence" value="ECO:0007669"/>
    <property type="project" value="InterPro"/>
</dbReference>
<protein>
    <recommendedName>
        <fullName evidence="10">Nucleoside diphosphate kinase</fullName>
        <ecNumber evidence="10">2.7.4.6</ecNumber>
    </recommendedName>
</protein>
<evidence type="ECO:0000256" key="6">
    <source>
        <dbReference type="ARBA" id="ARBA00022840"/>
    </source>
</evidence>
<dbReference type="InterPro" id="IPR034907">
    <property type="entry name" value="NDK-like_dom"/>
</dbReference>
<evidence type="ECO:0000256" key="10">
    <source>
        <dbReference type="RuleBase" id="RU004013"/>
    </source>
</evidence>
<feature type="binding site" evidence="8">
    <location>
        <position position="118"/>
    </location>
    <ligand>
        <name>ATP</name>
        <dbReference type="ChEBI" id="CHEBI:30616"/>
    </ligand>
</feature>
<dbReference type="GO" id="GO:0046872">
    <property type="term" value="F:metal ion binding"/>
    <property type="evidence" value="ECO:0007669"/>
    <property type="project" value="UniProtKB-KW"/>
</dbReference>
<evidence type="ECO:0000256" key="8">
    <source>
        <dbReference type="PROSITE-ProRule" id="PRU00706"/>
    </source>
</evidence>
<evidence type="ECO:0000256" key="5">
    <source>
        <dbReference type="ARBA" id="ARBA00022777"/>
    </source>
</evidence>
<dbReference type="PANTHER" id="PTHR46956:SF1">
    <property type="entry name" value="NUCLEOSIDE DIPHOSPHATE KINASE 6"/>
    <property type="match status" value="1"/>
</dbReference>
<dbReference type="SMART" id="SM00562">
    <property type="entry name" value="NDK"/>
    <property type="match status" value="1"/>
</dbReference>
<feature type="binding site" evidence="8">
    <location>
        <position position="60"/>
    </location>
    <ligand>
        <name>ATP</name>
        <dbReference type="ChEBI" id="CHEBI:30616"/>
    </ligand>
</feature>
<evidence type="ECO:0000256" key="1">
    <source>
        <dbReference type="ARBA" id="ARBA00001946"/>
    </source>
</evidence>
<feature type="active site" description="Pros-phosphohistidine intermediate" evidence="8">
    <location>
        <position position="121"/>
    </location>
</feature>
<keyword evidence="4 10" id="KW-0547">Nucleotide-binding</keyword>
<dbReference type="Gene3D" id="3.30.70.141">
    <property type="entry name" value="Nucleoside diphosphate kinase-like domain"/>
    <property type="match status" value="1"/>
</dbReference>
<evidence type="ECO:0000256" key="4">
    <source>
        <dbReference type="ARBA" id="ARBA00022741"/>
    </source>
</evidence>
<evidence type="ECO:0000256" key="3">
    <source>
        <dbReference type="ARBA" id="ARBA00022723"/>
    </source>
</evidence>
<comment type="cofactor">
    <cofactor evidence="1">
        <name>Mg(2+)</name>
        <dbReference type="ChEBI" id="CHEBI:18420"/>
    </cofactor>
</comment>
<feature type="binding site" evidence="8">
    <location>
        <position position="11"/>
    </location>
    <ligand>
        <name>ATP</name>
        <dbReference type="ChEBI" id="CHEBI:30616"/>
    </ligand>
</feature>
<dbReference type="PROSITE" id="PS00469">
    <property type="entry name" value="NDPK"/>
    <property type="match status" value="1"/>
</dbReference>
<dbReference type="Pfam" id="PF00334">
    <property type="entry name" value="NDK"/>
    <property type="match status" value="1"/>
</dbReference>
<dbReference type="EMBL" id="OB663094">
    <property type="protein sequence ID" value="CAD7230964.1"/>
    <property type="molecule type" value="Genomic_DNA"/>
</dbReference>
<keyword evidence="7" id="KW-0460">Magnesium</keyword>
<keyword evidence="5 10" id="KW-0418">Kinase</keyword>
<reference evidence="11" key="1">
    <citation type="submission" date="2020-11" db="EMBL/GenBank/DDBJ databases">
        <authorList>
            <person name="Tran Van P."/>
        </authorList>
    </citation>
    <scope>NUCLEOTIDE SEQUENCE</scope>
</reference>
<proteinExistence type="inferred from homology"/>
<gene>
    <name evidence="11" type="ORF">CTOB1V02_LOCUS8819</name>
</gene>
<dbReference type="InterPro" id="IPR037994">
    <property type="entry name" value="NDPk6"/>
</dbReference>